<dbReference type="Gene3D" id="3.30.1360.20">
    <property type="entry name" value="Transcriptional coactivator/pterin dehydratase"/>
    <property type="match status" value="1"/>
</dbReference>
<dbReference type="Proteomes" id="UP000241829">
    <property type="component" value="Chromosome"/>
</dbReference>
<dbReference type="KEGG" id="melm:C7H73_05515"/>
<comment type="similarity">
    <text evidence="2 4">Belongs to the pterin-4-alpha-carbinolamine dehydratase family.</text>
</comment>
<evidence type="ECO:0000256" key="1">
    <source>
        <dbReference type="ARBA" id="ARBA00001554"/>
    </source>
</evidence>
<dbReference type="PANTHER" id="PTHR12599:SF0">
    <property type="entry name" value="PTERIN-4-ALPHA-CARBINOLAMINE DEHYDRATASE"/>
    <property type="match status" value="1"/>
</dbReference>
<evidence type="ECO:0000256" key="4">
    <source>
        <dbReference type="HAMAP-Rule" id="MF_00434"/>
    </source>
</evidence>
<evidence type="ECO:0000313" key="7">
    <source>
        <dbReference type="Proteomes" id="UP000241829"/>
    </source>
</evidence>
<dbReference type="Pfam" id="PF01329">
    <property type="entry name" value="Pterin_4a"/>
    <property type="match status" value="1"/>
</dbReference>
<evidence type="ECO:0000313" key="6">
    <source>
        <dbReference type="EMBL" id="AVP57176.1"/>
    </source>
</evidence>
<proteinExistence type="inferred from homology"/>
<dbReference type="RefSeq" id="WP_106845733.1">
    <property type="nucleotide sequence ID" value="NZ_CP027792.1"/>
</dbReference>
<dbReference type="HAMAP" id="MF_00434">
    <property type="entry name" value="Pterin_4_alpha"/>
    <property type="match status" value="1"/>
</dbReference>
<dbReference type="GO" id="GO:0006729">
    <property type="term" value="P:tetrahydrobiopterin biosynthetic process"/>
    <property type="evidence" value="ECO:0007669"/>
    <property type="project" value="InterPro"/>
</dbReference>
<dbReference type="AlphaFoldDB" id="A0A2P1NJI1"/>
<keyword evidence="3 4" id="KW-0456">Lyase</keyword>
<dbReference type="EC" id="4.2.1.96" evidence="4"/>
<dbReference type="CDD" id="cd00913">
    <property type="entry name" value="PCD_DCoH_subfamily_a"/>
    <property type="match status" value="1"/>
</dbReference>
<dbReference type="EMBL" id="CP027792">
    <property type="protein sequence ID" value="AVP57176.1"/>
    <property type="molecule type" value="Genomic_DNA"/>
</dbReference>
<gene>
    <name evidence="6" type="ORF">C7H73_05515</name>
</gene>
<dbReference type="NCBIfam" id="NF002017">
    <property type="entry name" value="PRK00823.1-2"/>
    <property type="match status" value="1"/>
</dbReference>
<sequence>MTTTTPSSMLPKKDWSRESRRALSPTEVVAQLGLLPGWRLAGDGADVAIEKSFTFANYHETMAFVNAVAFIAHVQDHHPDLSVHYGRCTVRLNTHDVGGISATDVECATRIDALLLLQAA</sequence>
<reference evidence="7" key="1">
    <citation type="submission" date="2018-03" db="EMBL/GenBank/DDBJ databases">
        <title>Genome sequencing of Melaminivora sp. strain SC2-7.</title>
        <authorList>
            <person name="Kim S.-J."/>
            <person name="Heo J."/>
            <person name="Ahn J.-H."/>
            <person name="Kwon S.-W."/>
        </authorList>
    </citation>
    <scope>NUCLEOTIDE SEQUENCE [LARGE SCALE GENOMIC DNA]</scope>
    <source>
        <strain evidence="7">SC2-7</strain>
    </source>
</reference>
<dbReference type="InterPro" id="IPR036428">
    <property type="entry name" value="PCD_sf"/>
</dbReference>
<name>A0A2P1NJI1_9BURK</name>
<evidence type="ECO:0000256" key="3">
    <source>
        <dbReference type="ARBA" id="ARBA00023239"/>
    </source>
</evidence>
<dbReference type="SUPFAM" id="SSF55248">
    <property type="entry name" value="PCD-like"/>
    <property type="match status" value="1"/>
</dbReference>
<comment type="catalytic activity">
    <reaction evidence="1 4">
        <text>(4aS,6R)-4a-hydroxy-L-erythro-5,6,7,8-tetrahydrobiopterin = (6R)-L-erythro-6,7-dihydrobiopterin + H2O</text>
        <dbReference type="Rhea" id="RHEA:11920"/>
        <dbReference type="ChEBI" id="CHEBI:15377"/>
        <dbReference type="ChEBI" id="CHEBI:15642"/>
        <dbReference type="ChEBI" id="CHEBI:43120"/>
        <dbReference type="EC" id="4.2.1.96"/>
    </reaction>
</comment>
<accession>A0A2P1NJI1</accession>
<dbReference type="PANTHER" id="PTHR12599">
    <property type="entry name" value="PTERIN-4-ALPHA-CARBINOLAMINE DEHYDRATASE"/>
    <property type="match status" value="1"/>
</dbReference>
<organism evidence="6 7">
    <name type="scientific">Pulveribacter suum</name>
    <dbReference type="NCBI Taxonomy" id="2116657"/>
    <lineage>
        <taxon>Bacteria</taxon>
        <taxon>Pseudomonadati</taxon>
        <taxon>Pseudomonadota</taxon>
        <taxon>Betaproteobacteria</taxon>
        <taxon>Burkholderiales</taxon>
        <taxon>Comamonadaceae</taxon>
        <taxon>Pulveribacter</taxon>
    </lineage>
</organism>
<feature type="compositionally biased region" description="Basic and acidic residues" evidence="5">
    <location>
        <begin position="11"/>
        <end position="21"/>
    </location>
</feature>
<dbReference type="GO" id="GO:0008124">
    <property type="term" value="F:4-alpha-hydroxytetrahydrobiopterin dehydratase activity"/>
    <property type="evidence" value="ECO:0007669"/>
    <property type="project" value="UniProtKB-UniRule"/>
</dbReference>
<evidence type="ECO:0000256" key="5">
    <source>
        <dbReference type="SAM" id="MobiDB-lite"/>
    </source>
</evidence>
<dbReference type="InterPro" id="IPR001533">
    <property type="entry name" value="Pterin_deHydtase"/>
</dbReference>
<feature type="region of interest" description="Disordered" evidence="5">
    <location>
        <begin position="1"/>
        <end position="21"/>
    </location>
</feature>
<keyword evidence="7" id="KW-1185">Reference proteome</keyword>
<protein>
    <recommendedName>
        <fullName evidence="4">Putative pterin-4-alpha-carbinolamine dehydratase</fullName>
        <shortName evidence="4">PHS</shortName>
        <ecNumber evidence="4">4.2.1.96</ecNumber>
    </recommendedName>
    <alternativeName>
        <fullName evidence="4">4-alpha-hydroxy-tetrahydropterin dehydratase</fullName>
    </alternativeName>
    <alternativeName>
        <fullName evidence="4">Pterin carbinolamine dehydratase</fullName>
        <shortName evidence="4">PCD</shortName>
    </alternativeName>
</protein>
<dbReference type="OrthoDB" id="9794987at2"/>
<evidence type="ECO:0000256" key="2">
    <source>
        <dbReference type="ARBA" id="ARBA00006472"/>
    </source>
</evidence>